<dbReference type="GO" id="GO:0004519">
    <property type="term" value="F:endonuclease activity"/>
    <property type="evidence" value="ECO:0007669"/>
    <property type="project" value="InterPro"/>
</dbReference>
<feature type="domain" description="HNH" evidence="1">
    <location>
        <begin position="170"/>
        <end position="223"/>
    </location>
</feature>
<accession>A0A1K2CJE5</accession>
<dbReference type="GO" id="GO:0003676">
    <property type="term" value="F:nucleic acid binding"/>
    <property type="evidence" value="ECO:0007669"/>
    <property type="project" value="InterPro"/>
</dbReference>
<dbReference type="InterPro" id="IPR003615">
    <property type="entry name" value="HNH_nuc"/>
</dbReference>
<organism evidence="2 3">
    <name type="scientific">Streptomyces atratus</name>
    <dbReference type="NCBI Taxonomy" id="1893"/>
    <lineage>
        <taxon>Bacteria</taxon>
        <taxon>Bacillati</taxon>
        <taxon>Actinomycetota</taxon>
        <taxon>Actinomycetes</taxon>
        <taxon>Kitasatosporales</taxon>
        <taxon>Streptomycetaceae</taxon>
        <taxon>Streptomyces</taxon>
    </lineage>
</organism>
<dbReference type="Gene3D" id="1.10.30.50">
    <property type="match status" value="1"/>
</dbReference>
<dbReference type="InterPro" id="IPR002711">
    <property type="entry name" value="HNH"/>
</dbReference>
<dbReference type="RefSeq" id="WP_072486499.1">
    <property type="nucleotide sequence ID" value="NZ_FPJO01000011.1"/>
</dbReference>
<sequence length="244" mass="27291">MRSPDWTWDELLLICSRVVNNDWGQLRAYQQPTRDLADLLRSLPLHGNAAHDVPEFRSAASISRKSADLITGRRDYAGPATRGGRLTRLVAEAFMEREAEMLLAAQAIEDGISSGELVRIPEQPNEVDEDGVPAAEGRLLTRWATYRERNPALRKRKIAQARRLGQPLQCSVCAFDFGHRYGPLGEGYVEVHHVLPLHLSGPRETRLEDLAFLCANCHRMCHRSHGGATWRTPAALRAEIENGA</sequence>
<evidence type="ECO:0000313" key="2">
    <source>
        <dbReference type="EMBL" id="SFY10588.1"/>
    </source>
</evidence>
<proteinExistence type="predicted"/>
<evidence type="ECO:0000259" key="1">
    <source>
        <dbReference type="Pfam" id="PF01844"/>
    </source>
</evidence>
<protein>
    <submittedName>
        <fullName evidence="2">5-methylcytosine-specific restriction enzyme A</fullName>
    </submittedName>
</protein>
<dbReference type="STRING" id="1893.SAMN02787144_10114"/>
<dbReference type="EMBL" id="FPJO01000011">
    <property type="protein sequence ID" value="SFY10588.1"/>
    <property type="molecule type" value="Genomic_DNA"/>
</dbReference>
<dbReference type="AlphaFoldDB" id="A0A1K2CJE5"/>
<dbReference type="OrthoDB" id="9802640at2"/>
<dbReference type="Proteomes" id="UP000181909">
    <property type="component" value="Unassembled WGS sequence"/>
</dbReference>
<gene>
    <name evidence="2" type="ORF">SAMN02787144_10114</name>
</gene>
<dbReference type="Pfam" id="PF01844">
    <property type="entry name" value="HNH"/>
    <property type="match status" value="1"/>
</dbReference>
<dbReference type="GO" id="GO:0008270">
    <property type="term" value="F:zinc ion binding"/>
    <property type="evidence" value="ECO:0007669"/>
    <property type="project" value="InterPro"/>
</dbReference>
<dbReference type="CDD" id="cd00085">
    <property type="entry name" value="HNHc"/>
    <property type="match status" value="1"/>
</dbReference>
<name>A0A1K2CJE5_STRAR</name>
<evidence type="ECO:0000313" key="3">
    <source>
        <dbReference type="Proteomes" id="UP000181909"/>
    </source>
</evidence>
<reference evidence="2 3" key="1">
    <citation type="submission" date="2016-11" db="EMBL/GenBank/DDBJ databases">
        <authorList>
            <person name="Jaros S."/>
            <person name="Januszkiewicz K."/>
            <person name="Wedrychowicz H."/>
        </authorList>
    </citation>
    <scope>NUCLEOTIDE SEQUENCE [LARGE SCALE GENOMIC DNA]</scope>
    <source>
        <strain evidence="2 3">OK807</strain>
    </source>
</reference>